<dbReference type="Proteomes" id="UP000664317">
    <property type="component" value="Unassembled WGS sequence"/>
</dbReference>
<evidence type="ECO:0000256" key="5">
    <source>
        <dbReference type="ARBA" id="ARBA00023136"/>
    </source>
</evidence>
<organism evidence="7 8">
    <name type="scientific">Algoriphagus oliviformis</name>
    <dbReference type="NCBI Taxonomy" id="2811231"/>
    <lineage>
        <taxon>Bacteria</taxon>
        <taxon>Pseudomonadati</taxon>
        <taxon>Bacteroidota</taxon>
        <taxon>Cytophagia</taxon>
        <taxon>Cytophagales</taxon>
        <taxon>Cyclobacteriaceae</taxon>
        <taxon>Algoriphagus</taxon>
    </lineage>
</organism>
<feature type="transmembrane region" description="Helical" evidence="6">
    <location>
        <begin position="163"/>
        <end position="187"/>
    </location>
</feature>
<accession>A0ABS3C2D7</accession>
<feature type="transmembrane region" description="Helical" evidence="6">
    <location>
        <begin position="356"/>
        <end position="376"/>
    </location>
</feature>
<proteinExistence type="predicted"/>
<feature type="transmembrane region" description="Helical" evidence="6">
    <location>
        <begin position="68"/>
        <end position="88"/>
    </location>
</feature>
<feature type="transmembrane region" description="Helical" evidence="6">
    <location>
        <begin position="136"/>
        <end position="157"/>
    </location>
</feature>
<dbReference type="PANTHER" id="PTHR30250">
    <property type="entry name" value="PST FAMILY PREDICTED COLANIC ACID TRANSPORTER"/>
    <property type="match status" value="1"/>
</dbReference>
<dbReference type="Pfam" id="PF01943">
    <property type="entry name" value="Polysacc_synt"/>
    <property type="match status" value="1"/>
</dbReference>
<feature type="transmembrane region" description="Helical" evidence="6">
    <location>
        <begin position="250"/>
        <end position="269"/>
    </location>
</feature>
<evidence type="ECO:0000256" key="3">
    <source>
        <dbReference type="ARBA" id="ARBA00022692"/>
    </source>
</evidence>
<gene>
    <name evidence="7" type="ORF">J0A68_07350</name>
</gene>
<keyword evidence="4 6" id="KW-1133">Transmembrane helix</keyword>
<evidence type="ECO:0000256" key="2">
    <source>
        <dbReference type="ARBA" id="ARBA00022475"/>
    </source>
</evidence>
<name>A0ABS3C2D7_9BACT</name>
<keyword evidence="8" id="KW-1185">Reference proteome</keyword>
<evidence type="ECO:0000313" key="8">
    <source>
        <dbReference type="Proteomes" id="UP000664317"/>
    </source>
</evidence>
<keyword evidence="5 6" id="KW-0472">Membrane</keyword>
<feature type="transmembrane region" description="Helical" evidence="6">
    <location>
        <begin position="216"/>
        <end position="238"/>
    </location>
</feature>
<feature type="transmembrane region" description="Helical" evidence="6">
    <location>
        <begin position="290"/>
        <end position="307"/>
    </location>
</feature>
<dbReference type="InterPro" id="IPR002797">
    <property type="entry name" value="Polysacc_synth"/>
</dbReference>
<protein>
    <submittedName>
        <fullName evidence="7">MATE family efflux transporter</fullName>
    </submittedName>
</protein>
<sequence length="419" mass="47225">MGISLLLVPITINYVNPTQYGVWLTLTSMVAWVALFDVGLTQGLRNKFAEAKALKDSALARTYVSTTYYYVALIFMLIGIVAIAASYFVDWRALINAPLGSENELKYLVVIVISYFCLQFIFQIVKVVITSDQKPALASLIELSGQVLVLLIVWLLTHFTEGSLIYLGLAIGLTPVVVLILANLYFFSGKYQMYRPSLAFVKKEYASELMTMGGKFFVLQLAAMIQYSTTLFLIAHYFDPESVTAYNIAFKYFVSLQAIFMIFLTPLWSSTTDAYFLKDFDWILRVIGKYMLLLIPFAAAALLMLFFSDDVYRLWLGDAYIAIDSKISILCCIYIVVSMFSSVFVNVVNGMGTLKIQFVSSIVTSLFFLVLCYAFINYFGFGVWSIILASILSNVYGFAISPVQVYKVLIEKTSSKIWY</sequence>
<evidence type="ECO:0000256" key="6">
    <source>
        <dbReference type="SAM" id="Phobius"/>
    </source>
</evidence>
<feature type="transmembrane region" description="Helical" evidence="6">
    <location>
        <begin position="20"/>
        <end position="40"/>
    </location>
</feature>
<evidence type="ECO:0000313" key="7">
    <source>
        <dbReference type="EMBL" id="MBN7810764.1"/>
    </source>
</evidence>
<dbReference type="InterPro" id="IPR050833">
    <property type="entry name" value="Poly_Biosynth_Transport"/>
</dbReference>
<keyword evidence="2" id="KW-1003">Cell membrane</keyword>
<dbReference type="EMBL" id="JAFKCT010000002">
    <property type="protein sequence ID" value="MBN7810764.1"/>
    <property type="molecule type" value="Genomic_DNA"/>
</dbReference>
<evidence type="ECO:0000256" key="4">
    <source>
        <dbReference type="ARBA" id="ARBA00022989"/>
    </source>
</evidence>
<dbReference type="PANTHER" id="PTHR30250:SF11">
    <property type="entry name" value="O-ANTIGEN TRANSPORTER-RELATED"/>
    <property type="match status" value="1"/>
</dbReference>
<comment type="subcellular location">
    <subcellularLocation>
        <location evidence="1">Cell membrane</location>
        <topology evidence="1">Multi-pass membrane protein</topology>
    </subcellularLocation>
</comment>
<feature type="transmembrane region" description="Helical" evidence="6">
    <location>
        <begin position="327"/>
        <end position="349"/>
    </location>
</feature>
<comment type="caution">
    <text evidence="7">The sequence shown here is derived from an EMBL/GenBank/DDBJ whole genome shotgun (WGS) entry which is preliminary data.</text>
</comment>
<reference evidence="7 8" key="1">
    <citation type="submission" date="2021-03" db="EMBL/GenBank/DDBJ databases">
        <title>novel species isolated from a fishpond in China.</title>
        <authorList>
            <person name="Lu H."/>
            <person name="Cai Z."/>
        </authorList>
    </citation>
    <scope>NUCLEOTIDE SEQUENCE [LARGE SCALE GENOMIC DNA]</scope>
    <source>
        <strain evidence="7 8">H41</strain>
    </source>
</reference>
<feature type="transmembrane region" description="Helical" evidence="6">
    <location>
        <begin position="382"/>
        <end position="406"/>
    </location>
</feature>
<keyword evidence="3 6" id="KW-0812">Transmembrane</keyword>
<evidence type="ECO:0000256" key="1">
    <source>
        <dbReference type="ARBA" id="ARBA00004651"/>
    </source>
</evidence>
<feature type="transmembrane region" description="Helical" evidence="6">
    <location>
        <begin position="108"/>
        <end position="129"/>
    </location>
</feature>
<dbReference type="CDD" id="cd12082">
    <property type="entry name" value="MATE_like"/>
    <property type="match status" value="1"/>
</dbReference>